<evidence type="ECO:0008006" key="3">
    <source>
        <dbReference type="Google" id="ProtNLM"/>
    </source>
</evidence>
<keyword evidence="2" id="KW-1185">Reference proteome</keyword>
<proteinExistence type="predicted"/>
<protein>
    <recommendedName>
        <fullName evidence="3">DksA C4-type domain-containing protein</fullName>
    </recommendedName>
</protein>
<evidence type="ECO:0000313" key="1">
    <source>
        <dbReference type="EMBL" id="ANA12947.1"/>
    </source>
</evidence>
<evidence type="ECO:0000313" key="2">
    <source>
        <dbReference type="Proteomes" id="UP000076595"/>
    </source>
</evidence>
<name>A0ABN4NT75_9PROT</name>
<organism evidence="1 2">
    <name type="scientific">Acetobacter oryzifermentans</name>
    <dbReference type="NCBI Taxonomy" id="1633874"/>
    <lineage>
        <taxon>Bacteria</taxon>
        <taxon>Pseudomonadati</taxon>
        <taxon>Pseudomonadota</taxon>
        <taxon>Alphaproteobacteria</taxon>
        <taxon>Acetobacterales</taxon>
        <taxon>Acetobacteraceae</taxon>
        <taxon>Acetobacter</taxon>
    </lineage>
</organism>
<dbReference type="Proteomes" id="UP000076595">
    <property type="component" value="Chromosome"/>
</dbReference>
<reference evidence="1 2" key="1">
    <citation type="submission" date="2015-03" db="EMBL/GenBank/DDBJ databases">
        <title>Genome study of Acetobacter sp. SLV-7.</title>
        <authorList>
            <person name="Cho G.Y."/>
            <person name="Jeon C.O."/>
        </authorList>
    </citation>
    <scope>NUCLEOTIDE SEQUENCE [LARGE SCALE GENOMIC DNA]</scope>
    <source>
        <strain evidence="1 2">SLV-7</strain>
    </source>
</reference>
<accession>A0ABN4NT75</accession>
<dbReference type="EMBL" id="CP011120">
    <property type="protein sequence ID" value="ANA12947.1"/>
    <property type="molecule type" value="Genomic_DNA"/>
</dbReference>
<gene>
    <name evidence="1" type="ORF">WG31_02070</name>
</gene>
<sequence length="81" mass="9247">MRTGESRQERSMRWRKSVSPEVHAAHDAVETALGNGSLVRQPCELCGAERVDAHHDDYSQPLQVRWLCRGHHLAHHRAKSN</sequence>